<dbReference type="PANTHER" id="PTHR46179:SF13">
    <property type="entry name" value="C2H2-TYPE DOMAIN-CONTAINING PROTEIN"/>
    <property type="match status" value="1"/>
</dbReference>
<evidence type="ECO:0000256" key="2">
    <source>
        <dbReference type="ARBA" id="ARBA00006991"/>
    </source>
</evidence>
<evidence type="ECO:0000256" key="9">
    <source>
        <dbReference type="ARBA" id="ARBA00023163"/>
    </source>
</evidence>
<dbReference type="GO" id="GO:0008270">
    <property type="term" value="F:zinc ion binding"/>
    <property type="evidence" value="ECO:0007669"/>
    <property type="project" value="UniProtKB-KW"/>
</dbReference>
<dbReference type="OrthoDB" id="6407147at2759"/>
<feature type="region of interest" description="Disordered" evidence="12">
    <location>
        <begin position="621"/>
        <end position="652"/>
    </location>
</feature>
<keyword evidence="6" id="KW-0862">Zinc</keyword>
<dbReference type="Proteomes" id="UP000759131">
    <property type="component" value="Unassembled WGS sequence"/>
</dbReference>
<dbReference type="InterPro" id="IPR051061">
    <property type="entry name" value="Zinc_finger_trans_reg"/>
</dbReference>
<feature type="domain" description="C2H2-type" evidence="13">
    <location>
        <begin position="388"/>
        <end position="415"/>
    </location>
</feature>
<evidence type="ECO:0000256" key="10">
    <source>
        <dbReference type="ARBA" id="ARBA00023242"/>
    </source>
</evidence>
<dbReference type="AlphaFoldDB" id="A0A7R9KKN3"/>
<reference evidence="14" key="1">
    <citation type="submission" date="2020-11" db="EMBL/GenBank/DDBJ databases">
        <authorList>
            <person name="Tran Van P."/>
        </authorList>
    </citation>
    <scope>NUCLEOTIDE SEQUENCE</scope>
</reference>
<dbReference type="InterPro" id="IPR036236">
    <property type="entry name" value="Znf_C2H2_sf"/>
</dbReference>
<keyword evidence="3" id="KW-0479">Metal-binding</keyword>
<evidence type="ECO:0000313" key="14">
    <source>
        <dbReference type="EMBL" id="CAD7624560.1"/>
    </source>
</evidence>
<dbReference type="Gene3D" id="3.30.160.60">
    <property type="entry name" value="Classic Zinc Finger"/>
    <property type="match status" value="6"/>
</dbReference>
<proteinExistence type="inferred from homology"/>
<comment type="similarity">
    <text evidence="2">Belongs to the krueppel C2H2-type zinc-finger protein family.</text>
</comment>
<feature type="region of interest" description="Disordered" evidence="12">
    <location>
        <begin position="314"/>
        <end position="355"/>
    </location>
</feature>
<evidence type="ECO:0000256" key="6">
    <source>
        <dbReference type="ARBA" id="ARBA00022833"/>
    </source>
</evidence>
<feature type="domain" description="C2H2-type" evidence="13">
    <location>
        <begin position="490"/>
        <end position="517"/>
    </location>
</feature>
<evidence type="ECO:0000256" key="7">
    <source>
        <dbReference type="ARBA" id="ARBA00023015"/>
    </source>
</evidence>
<dbReference type="InterPro" id="IPR013087">
    <property type="entry name" value="Znf_C2H2_type"/>
</dbReference>
<feature type="domain" description="C2H2-type" evidence="13">
    <location>
        <begin position="603"/>
        <end position="631"/>
    </location>
</feature>
<accession>A0A7R9KKN3</accession>
<feature type="compositionally biased region" description="Polar residues" evidence="12">
    <location>
        <begin position="144"/>
        <end position="160"/>
    </location>
</feature>
<dbReference type="EMBL" id="CAJPIZ010002408">
    <property type="protein sequence ID" value="CAG2104990.1"/>
    <property type="molecule type" value="Genomic_DNA"/>
</dbReference>
<evidence type="ECO:0000256" key="11">
    <source>
        <dbReference type="PROSITE-ProRule" id="PRU00042"/>
    </source>
</evidence>
<protein>
    <recommendedName>
        <fullName evidence="13">C2H2-type domain-containing protein</fullName>
    </recommendedName>
</protein>
<evidence type="ECO:0000313" key="15">
    <source>
        <dbReference type="Proteomes" id="UP000759131"/>
    </source>
</evidence>
<dbReference type="PROSITE" id="PS00028">
    <property type="entry name" value="ZINC_FINGER_C2H2_1"/>
    <property type="match status" value="6"/>
</dbReference>
<evidence type="ECO:0000259" key="13">
    <source>
        <dbReference type="PROSITE" id="PS50157"/>
    </source>
</evidence>
<dbReference type="GO" id="GO:0006357">
    <property type="term" value="P:regulation of transcription by RNA polymerase II"/>
    <property type="evidence" value="ECO:0007669"/>
    <property type="project" value="TreeGrafter"/>
</dbReference>
<keyword evidence="5 11" id="KW-0863">Zinc-finger</keyword>
<keyword evidence="8" id="KW-0238">DNA-binding</keyword>
<feature type="domain" description="C2H2-type" evidence="13">
    <location>
        <begin position="574"/>
        <end position="602"/>
    </location>
</feature>
<keyword evidence="9" id="KW-0804">Transcription</keyword>
<feature type="domain" description="C2H2-type" evidence="13">
    <location>
        <begin position="446"/>
        <end position="473"/>
    </location>
</feature>
<feature type="compositionally biased region" description="Polar residues" evidence="12">
    <location>
        <begin position="321"/>
        <end position="337"/>
    </location>
</feature>
<dbReference type="PANTHER" id="PTHR46179">
    <property type="entry name" value="ZINC FINGER PROTEIN"/>
    <property type="match status" value="1"/>
</dbReference>
<evidence type="ECO:0000256" key="1">
    <source>
        <dbReference type="ARBA" id="ARBA00004123"/>
    </source>
</evidence>
<name>A0A7R9KKN3_9ACAR</name>
<feature type="domain" description="C2H2-type" evidence="13">
    <location>
        <begin position="518"/>
        <end position="545"/>
    </location>
</feature>
<feature type="region of interest" description="Disordered" evidence="12">
    <location>
        <begin position="135"/>
        <end position="178"/>
    </location>
</feature>
<evidence type="ECO:0000256" key="12">
    <source>
        <dbReference type="SAM" id="MobiDB-lite"/>
    </source>
</evidence>
<dbReference type="FunFam" id="3.30.160.60:FF:001174">
    <property type="entry name" value="zinc finger protein 527 isoform X1"/>
    <property type="match status" value="1"/>
</dbReference>
<evidence type="ECO:0000256" key="3">
    <source>
        <dbReference type="ARBA" id="ARBA00022723"/>
    </source>
</evidence>
<dbReference type="EMBL" id="OC856983">
    <property type="protein sequence ID" value="CAD7624560.1"/>
    <property type="molecule type" value="Genomic_DNA"/>
</dbReference>
<gene>
    <name evidence="14" type="ORF">OSB1V03_LOCUS5003</name>
</gene>
<evidence type="ECO:0000256" key="4">
    <source>
        <dbReference type="ARBA" id="ARBA00022737"/>
    </source>
</evidence>
<organism evidence="14">
    <name type="scientific">Medioppia subpectinata</name>
    <dbReference type="NCBI Taxonomy" id="1979941"/>
    <lineage>
        <taxon>Eukaryota</taxon>
        <taxon>Metazoa</taxon>
        <taxon>Ecdysozoa</taxon>
        <taxon>Arthropoda</taxon>
        <taxon>Chelicerata</taxon>
        <taxon>Arachnida</taxon>
        <taxon>Acari</taxon>
        <taxon>Acariformes</taxon>
        <taxon>Sarcoptiformes</taxon>
        <taxon>Oribatida</taxon>
        <taxon>Brachypylina</taxon>
        <taxon>Oppioidea</taxon>
        <taxon>Oppiidae</taxon>
        <taxon>Medioppia</taxon>
    </lineage>
</organism>
<evidence type="ECO:0000256" key="5">
    <source>
        <dbReference type="ARBA" id="ARBA00022771"/>
    </source>
</evidence>
<feature type="domain" description="C2H2-type" evidence="13">
    <location>
        <begin position="546"/>
        <end position="573"/>
    </location>
</feature>
<keyword evidence="7" id="KW-0805">Transcription regulation</keyword>
<sequence length="652" mass="74334">MANPLDPMTADKTLAIDGSESDCQTSIAIQLQTLAIDGSESDCQTSIAIQLQVSSNDNQLDPTFNSLLIPGYLLVKNCDDSSTYHLQQTVMQIEVQSDPHDIHVLPISVANSSHNHMTVTTDDNTNQSVKPIKSTLKKDKKTRNNCLPSDDNSTANQTNDKLLPKKSGIDKNGRKIPPSRLLQTNCPVCDKQFKKTYLANPLDPMTADKTLAIDGSESDCQTSIAIQLQVSSNDNQLDPTFNSLLIPGYLLVKNCDDSSTYHLQQTVMQIEVQSDPHDIHVLPISVANSSHNQMTVTTDDNTNQSVKPIKSTLKKDKKTRNNCLPSDDNSTANQTNDKLLPKKSGIDKNGRKIPPSRLLQTNCPVCDKQFKKTYLKEHMKVHDNHRPYKCLICGKTYRWRTLLRNHKKTHLSDNPFTCPVCGLRMSSKFSVQQHVLKSHDNSNKSYECNECDKKYVTIHQLRAHQKYHKTDRTRHRRIHKGEENSIDVRLKCSACGLICHSKTHYTAHQRIHTGEKPFVCETCGKTFRQIAQLNQHRIVHTELRPFSCNLCDRTFRCRSNLRLHLDHHNGQRRHQCTHCDQKFFSYPNMLKHIRRKHLGLLPFKCLLCENKSFCEKQELESHMRMHSGEKRPKPKRKRLPLPVPQTNANTEL</sequence>
<dbReference type="FunFam" id="3.30.160.60:FF:000340">
    <property type="entry name" value="zinc finger protein 473 isoform X1"/>
    <property type="match status" value="1"/>
</dbReference>
<comment type="subcellular location">
    <subcellularLocation>
        <location evidence="1">Nucleus</location>
    </subcellularLocation>
</comment>
<dbReference type="Pfam" id="PF00096">
    <property type="entry name" value="zf-C2H2"/>
    <property type="match status" value="4"/>
</dbReference>
<dbReference type="GO" id="GO:0003677">
    <property type="term" value="F:DNA binding"/>
    <property type="evidence" value="ECO:0007669"/>
    <property type="project" value="UniProtKB-KW"/>
</dbReference>
<evidence type="ECO:0000256" key="8">
    <source>
        <dbReference type="ARBA" id="ARBA00023125"/>
    </source>
</evidence>
<keyword evidence="10" id="KW-0539">Nucleus</keyword>
<keyword evidence="15" id="KW-1185">Reference proteome</keyword>
<keyword evidence="4" id="KW-0677">Repeat</keyword>
<feature type="compositionally biased region" description="Basic and acidic residues" evidence="12">
    <location>
        <begin position="621"/>
        <end position="631"/>
    </location>
</feature>
<dbReference type="PROSITE" id="PS50157">
    <property type="entry name" value="ZINC_FINGER_C2H2_2"/>
    <property type="match status" value="7"/>
</dbReference>
<dbReference type="GO" id="GO:0005634">
    <property type="term" value="C:nucleus"/>
    <property type="evidence" value="ECO:0007669"/>
    <property type="project" value="UniProtKB-SubCell"/>
</dbReference>
<dbReference type="SUPFAM" id="SSF57667">
    <property type="entry name" value="beta-beta-alpha zinc fingers"/>
    <property type="match status" value="5"/>
</dbReference>
<dbReference type="SMART" id="SM00355">
    <property type="entry name" value="ZnF_C2H2"/>
    <property type="match status" value="9"/>
</dbReference>